<organism evidence="3 4">
    <name type="scientific">Trifolium medium</name>
    <dbReference type="NCBI Taxonomy" id="97028"/>
    <lineage>
        <taxon>Eukaryota</taxon>
        <taxon>Viridiplantae</taxon>
        <taxon>Streptophyta</taxon>
        <taxon>Embryophyta</taxon>
        <taxon>Tracheophyta</taxon>
        <taxon>Spermatophyta</taxon>
        <taxon>Magnoliopsida</taxon>
        <taxon>eudicotyledons</taxon>
        <taxon>Gunneridae</taxon>
        <taxon>Pentapetalae</taxon>
        <taxon>rosids</taxon>
        <taxon>fabids</taxon>
        <taxon>Fabales</taxon>
        <taxon>Fabaceae</taxon>
        <taxon>Papilionoideae</taxon>
        <taxon>50 kb inversion clade</taxon>
        <taxon>NPAAA clade</taxon>
        <taxon>Hologalegina</taxon>
        <taxon>IRL clade</taxon>
        <taxon>Trifolieae</taxon>
        <taxon>Trifolium</taxon>
    </lineage>
</organism>
<keyword evidence="2" id="KW-1133">Transmembrane helix</keyword>
<evidence type="ECO:0000256" key="1">
    <source>
        <dbReference type="SAM" id="MobiDB-lite"/>
    </source>
</evidence>
<name>A0A392R5J7_9FABA</name>
<dbReference type="Proteomes" id="UP000265520">
    <property type="component" value="Unassembled WGS sequence"/>
</dbReference>
<dbReference type="AlphaFoldDB" id="A0A392R5J7"/>
<protein>
    <submittedName>
        <fullName evidence="3">Uncharacterized protein</fullName>
    </submittedName>
</protein>
<keyword evidence="4" id="KW-1185">Reference proteome</keyword>
<sequence length="65" mass="7489">MDRREQEQKDQQEQKQEDKREKRMVNFEEAAILIVALFIAAKGITLLNNPPGFAAWWTARGGITT</sequence>
<keyword evidence="2" id="KW-0812">Transmembrane</keyword>
<accession>A0A392R5J7</accession>
<reference evidence="3 4" key="1">
    <citation type="journal article" date="2018" name="Front. Plant Sci.">
        <title>Red Clover (Trifolium pratense) and Zigzag Clover (T. medium) - A Picture of Genomic Similarities and Differences.</title>
        <authorList>
            <person name="Dluhosova J."/>
            <person name="Istvanek J."/>
            <person name="Nedelnik J."/>
            <person name="Repkova J."/>
        </authorList>
    </citation>
    <scope>NUCLEOTIDE SEQUENCE [LARGE SCALE GENOMIC DNA]</scope>
    <source>
        <strain evidence="4">cv. 10/8</strain>
        <tissue evidence="3">Leaf</tissue>
    </source>
</reference>
<evidence type="ECO:0000313" key="3">
    <source>
        <dbReference type="EMBL" id="MCI31888.1"/>
    </source>
</evidence>
<dbReference type="EMBL" id="LXQA010190902">
    <property type="protein sequence ID" value="MCI31888.1"/>
    <property type="molecule type" value="Genomic_DNA"/>
</dbReference>
<feature type="region of interest" description="Disordered" evidence="1">
    <location>
        <begin position="1"/>
        <end position="22"/>
    </location>
</feature>
<evidence type="ECO:0000256" key="2">
    <source>
        <dbReference type="SAM" id="Phobius"/>
    </source>
</evidence>
<proteinExistence type="predicted"/>
<keyword evidence="2" id="KW-0472">Membrane</keyword>
<comment type="caution">
    <text evidence="3">The sequence shown here is derived from an EMBL/GenBank/DDBJ whole genome shotgun (WGS) entry which is preliminary data.</text>
</comment>
<evidence type="ECO:0000313" key="4">
    <source>
        <dbReference type="Proteomes" id="UP000265520"/>
    </source>
</evidence>
<feature type="transmembrane region" description="Helical" evidence="2">
    <location>
        <begin position="30"/>
        <end position="47"/>
    </location>
</feature>